<dbReference type="AlphaFoldDB" id="A0A9P6EJD1"/>
<dbReference type="OrthoDB" id="3236755at2759"/>
<dbReference type="Proteomes" id="UP000807306">
    <property type="component" value="Unassembled WGS sequence"/>
</dbReference>
<name>A0A9P6EJD1_9AGAR</name>
<reference evidence="2" key="1">
    <citation type="submission" date="2020-11" db="EMBL/GenBank/DDBJ databases">
        <authorList>
            <consortium name="DOE Joint Genome Institute"/>
            <person name="Ahrendt S."/>
            <person name="Riley R."/>
            <person name="Andreopoulos W."/>
            <person name="Labutti K."/>
            <person name="Pangilinan J."/>
            <person name="Ruiz-Duenas F.J."/>
            <person name="Barrasa J.M."/>
            <person name="Sanchez-Garcia M."/>
            <person name="Camarero S."/>
            <person name="Miyauchi S."/>
            <person name="Serrano A."/>
            <person name="Linde D."/>
            <person name="Babiker R."/>
            <person name="Drula E."/>
            <person name="Ayuso-Fernandez I."/>
            <person name="Pacheco R."/>
            <person name="Padilla G."/>
            <person name="Ferreira P."/>
            <person name="Barriuso J."/>
            <person name="Kellner H."/>
            <person name="Castanera R."/>
            <person name="Alfaro M."/>
            <person name="Ramirez L."/>
            <person name="Pisabarro A.G."/>
            <person name="Kuo A."/>
            <person name="Tritt A."/>
            <person name="Lipzen A."/>
            <person name="He G."/>
            <person name="Yan M."/>
            <person name="Ng V."/>
            <person name="Cullen D."/>
            <person name="Martin F."/>
            <person name="Rosso M.-N."/>
            <person name="Henrissat B."/>
            <person name="Hibbett D."/>
            <person name="Martinez A.T."/>
            <person name="Grigoriev I.V."/>
        </authorList>
    </citation>
    <scope>NUCLEOTIDE SEQUENCE</scope>
    <source>
        <strain evidence="2">CBS 506.95</strain>
    </source>
</reference>
<evidence type="ECO:0000256" key="1">
    <source>
        <dbReference type="SAM" id="MobiDB-lite"/>
    </source>
</evidence>
<gene>
    <name evidence="2" type="ORF">CPB83DRAFT_893142</name>
</gene>
<organism evidence="2 3">
    <name type="scientific">Crepidotus variabilis</name>
    <dbReference type="NCBI Taxonomy" id="179855"/>
    <lineage>
        <taxon>Eukaryota</taxon>
        <taxon>Fungi</taxon>
        <taxon>Dikarya</taxon>
        <taxon>Basidiomycota</taxon>
        <taxon>Agaricomycotina</taxon>
        <taxon>Agaricomycetes</taxon>
        <taxon>Agaricomycetidae</taxon>
        <taxon>Agaricales</taxon>
        <taxon>Agaricineae</taxon>
        <taxon>Crepidotaceae</taxon>
        <taxon>Crepidotus</taxon>
    </lineage>
</organism>
<evidence type="ECO:0000313" key="3">
    <source>
        <dbReference type="Proteomes" id="UP000807306"/>
    </source>
</evidence>
<feature type="compositionally biased region" description="Low complexity" evidence="1">
    <location>
        <begin position="225"/>
        <end position="241"/>
    </location>
</feature>
<proteinExistence type="predicted"/>
<evidence type="ECO:0000313" key="2">
    <source>
        <dbReference type="EMBL" id="KAF9529917.1"/>
    </source>
</evidence>
<keyword evidence="3" id="KW-1185">Reference proteome</keyword>
<accession>A0A9P6EJD1</accession>
<comment type="caution">
    <text evidence="2">The sequence shown here is derived from an EMBL/GenBank/DDBJ whole genome shotgun (WGS) entry which is preliminary data.</text>
</comment>
<dbReference type="EMBL" id="MU157843">
    <property type="protein sequence ID" value="KAF9529917.1"/>
    <property type="molecule type" value="Genomic_DNA"/>
</dbReference>
<feature type="compositionally biased region" description="Acidic residues" evidence="1">
    <location>
        <begin position="202"/>
        <end position="216"/>
    </location>
</feature>
<feature type="region of interest" description="Disordered" evidence="1">
    <location>
        <begin position="202"/>
        <end position="249"/>
    </location>
</feature>
<sequence length="294" mass="32685">MESFVNGLSNAHRSVFYPNPDYVRSSIFINPNALSNIKLPAKESAKPKVPPGIRSPNTFLEVGKYLLHLLVLEIENRSDTFLSQWKDKPAAFTKAYQFQFIAYAQGTFPFNPPLGAGQPLLEWLLQSSCTLMFRTPWLMNGQHLSQCLIPLNKARKKVDYHCHGPGSWLLSSRERCSAPAKLPLLPTVRIFDVKRLLRSIDDDERDDDPNYDESDDVPSFRTTTASPSAPSSLSEPSNSLPGEGDTSKLDFTSPIVIEILGDGPMVKKGKPSMASKASVVEEEIGGTFDLQEWV</sequence>
<protein>
    <submittedName>
        <fullName evidence="2">Uncharacterized protein</fullName>
    </submittedName>
</protein>